<evidence type="ECO:0000313" key="3">
    <source>
        <dbReference type="Proteomes" id="UP000243518"/>
    </source>
</evidence>
<evidence type="ECO:0008006" key="4">
    <source>
        <dbReference type="Google" id="ProtNLM"/>
    </source>
</evidence>
<reference evidence="2 3" key="1">
    <citation type="submission" date="2016-10" db="EMBL/GenBank/DDBJ databases">
        <authorList>
            <person name="Varghese N."/>
            <person name="Submissions S."/>
        </authorList>
    </citation>
    <scope>NUCLEOTIDE SEQUENCE [LARGE SCALE GENOMIC DNA]</scope>
    <source>
        <strain evidence="2 3">CECT 8317</strain>
    </source>
</reference>
<dbReference type="InterPro" id="IPR011990">
    <property type="entry name" value="TPR-like_helical_dom_sf"/>
</dbReference>
<dbReference type="EMBL" id="FNVE01000015">
    <property type="protein sequence ID" value="SEG68093.1"/>
    <property type="molecule type" value="Genomic_DNA"/>
</dbReference>
<sequence>MRGWLFGWLLLATPLSAAQIDPAVYKALDDARAAEQRGDTTGARRQLQAALPASAEGSLERALLQQRLAYLAIDANDAEHAIQWLTETLRQDALGAEVQAQDRANLARLLLQQGRYQQAAVELALLPPSDATRQLQVQAYRQLGQFDKALPLAEQVVRERPAADDSWYQLLVGMNYELKRYAAAARWQQVLLQRAPGNAASWRQLASLQSLAGEQGKAAATMRLAQLAGVGLQASDMESLIALHARAGAPWQAARLLEQLLRERLLQTTLERQRQLAQLWQAARDYPQALTIWQQVAGASGQTADRLQVAWLHYQQAQWQDVLAMVQGIQPASAAQRRQLASLRAAAQQALDMDQ</sequence>
<keyword evidence="3" id="KW-1185">Reference proteome</keyword>
<gene>
    <name evidence="2" type="ORF">SAMN05216586_11542</name>
</gene>
<name>A0AAQ1GAL5_9GAMM</name>
<feature type="signal peptide" evidence="1">
    <location>
        <begin position="1"/>
        <end position="17"/>
    </location>
</feature>
<proteinExistence type="predicted"/>
<accession>A0AAQ1GAL5</accession>
<evidence type="ECO:0000256" key="1">
    <source>
        <dbReference type="SAM" id="SignalP"/>
    </source>
</evidence>
<dbReference type="AlphaFoldDB" id="A0AAQ1GAL5"/>
<organism evidence="2 3">
    <name type="scientific">Halopseudomonas aestusnigri</name>
    <dbReference type="NCBI Taxonomy" id="857252"/>
    <lineage>
        <taxon>Bacteria</taxon>
        <taxon>Pseudomonadati</taxon>
        <taxon>Pseudomonadota</taxon>
        <taxon>Gammaproteobacteria</taxon>
        <taxon>Pseudomonadales</taxon>
        <taxon>Pseudomonadaceae</taxon>
        <taxon>Halopseudomonas</taxon>
    </lineage>
</organism>
<evidence type="ECO:0000313" key="2">
    <source>
        <dbReference type="EMBL" id="SEG68093.1"/>
    </source>
</evidence>
<keyword evidence="1" id="KW-0732">Signal</keyword>
<comment type="caution">
    <text evidence="2">The sequence shown here is derived from an EMBL/GenBank/DDBJ whole genome shotgun (WGS) entry which is preliminary data.</text>
</comment>
<dbReference type="Proteomes" id="UP000243518">
    <property type="component" value="Unassembled WGS sequence"/>
</dbReference>
<protein>
    <recommendedName>
        <fullName evidence="4">Tetratricopeptide repeat-containing protein</fullName>
    </recommendedName>
</protein>
<dbReference type="RefSeq" id="WP_088277405.1">
    <property type="nucleotide sequence ID" value="NZ_FNVE01000015.1"/>
</dbReference>
<dbReference type="SUPFAM" id="SSF48452">
    <property type="entry name" value="TPR-like"/>
    <property type="match status" value="1"/>
</dbReference>
<dbReference type="Gene3D" id="1.25.40.10">
    <property type="entry name" value="Tetratricopeptide repeat domain"/>
    <property type="match status" value="1"/>
</dbReference>
<feature type="chain" id="PRO_5043029305" description="Tetratricopeptide repeat-containing protein" evidence="1">
    <location>
        <begin position="18"/>
        <end position="355"/>
    </location>
</feature>